<dbReference type="Pfam" id="PF06094">
    <property type="entry name" value="GGACT"/>
    <property type="match status" value="1"/>
</dbReference>
<accession>A0A5P9NZZ4</accession>
<evidence type="ECO:0000259" key="3">
    <source>
        <dbReference type="Pfam" id="PF06094"/>
    </source>
</evidence>
<dbReference type="RefSeq" id="WP_152938849.1">
    <property type="nucleotide sequence ID" value="NZ_CP045488.1"/>
</dbReference>
<dbReference type="OrthoDB" id="198684at2157"/>
<sequence>MLVFVYGTLTEPERVERLLGNGPGAYEFRGDAVLEGFHRVDGRYPTLVPGGHVEGRLLAVDDSALERLDRYEGVDRGLYARVSVPDMEQRSVQVYVGDPARLGLERDASWPDAPSFRVAVRTALERSNAVLRRTE</sequence>
<keyword evidence="5" id="KW-1185">Reference proteome</keyword>
<dbReference type="EMBL" id="CP045488">
    <property type="protein sequence ID" value="QFU81468.1"/>
    <property type="molecule type" value="Genomic_DNA"/>
</dbReference>
<keyword evidence="1 4" id="KW-0808">Transferase</keyword>
<dbReference type="KEGG" id="nas:GCU68_02290"/>
<reference evidence="4 5" key="1">
    <citation type="journal article" date="2007" name="Int. J. Syst. Evol. Microbiol.">
        <title>Natronorubrum sulfidifaciens sp. nov., an extremely haloalkaliphilic archaeon isolated from Aiding salt lake in Xin-Jiang, China.</title>
        <authorList>
            <person name="Cui H.L."/>
            <person name="Tohty D."/>
            <person name="Liu H.C."/>
            <person name="Liu S.J."/>
            <person name="Oren A."/>
            <person name="Zhou P.J."/>
        </authorList>
    </citation>
    <scope>NUCLEOTIDE SEQUENCE [LARGE SCALE GENOMIC DNA]</scope>
    <source>
        <strain evidence="4 5">7-3</strain>
    </source>
</reference>
<dbReference type="InterPro" id="IPR036568">
    <property type="entry name" value="GGCT-like_sf"/>
</dbReference>
<dbReference type="SUPFAM" id="SSF110857">
    <property type="entry name" value="Gamma-glutamyl cyclotransferase-like"/>
    <property type="match status" value="1"/>
</dbReference>
<dbReference type="GO" id="GO:0016740">
    <property type="term" value="F:transferase activity"/>
    <property type="evidence" value="ECO:0007669"/>
    <property type="project" value="UniProtKB-KW"/>
</dbReference>
<evidence type="ECO:0000256" key="1">
    <source>
        <dbReference type="ARBA" id="ARBA00022679"/>
    </source>
</evidence>
<evidence type="ECO:0000313" key="4">
    <source>
        <dbReference type="EMBL" id="QFU81468.1"/>
    </source>
</evidence>
<name>A0A5P9NZZ4_9EURY</name>
<organism evidence="4 5">
    <name type="scientific">Natronorubrum aibiense</name>
    <dbReference type="NCBI Taxonomy" id="348826"/>
    <lineage>
        <taxon>Archaea</taxon>
        <taxon>Methanobacteriati</taxon>
        <taxon>Methanobacteriota</taxon>
        <taxon>Stenosarchaea group</taxon>
        <taxon>Halobacteria</taxon>
        <taxon>Halobacteriales</taxon>
        <taxon>Natrialbaceae</taxon>
        <taxon>Natronorubrum</taxon>
    </lineage>
</organism>
<protein>
    <recommendedName>
        <fullName evidence="2">Putative gamma-glutamylcyclotransferase</fullName>
    </recommendedName>
</protein>
<evidence type="ECO:0000313" key="5">
    <source>
        <dbReference type="Proteomes" id="UP000326170"/>
    </source>
</evidence>
<dbReference type="InterPro" id="IPR009288">
    <property type="entry name" value="AIG2-like_dom"/>
</dbReference>
<dbReference type="InterPro" id="IPR045038">
    <property type="entry name" value="AIG2-like"/>
</dbReference>
<proteinExistence type="predicted"/>
<dbReference type="Gene3D" id="3.10.490.10">
    <property type="entry name" value="Gamma-glutamyl cyclotransferase-like"/>
    <property type="match status" value="1"/>
</dbReference>
<feature type="domain" description="Gamma-glutamylcyclotransferase AIG2-like" evidence="3">
    <location>
        <begin position="3"/>
        <end position="99"/>
    </location>
</feature>
<dbReference type="PANTHER" id="PTHR31544">
    <property type="entry name" value="AIG2-LIKE PROTEIN D"/>
    <property type="match status" value="1"/>
</dbReference>
<dbReference type="AlphaFoldDB" id="A0A5P9NZZ4"/>
<evidence type="ECO:0000256" key="2">
    <source>
        <dbReference type="ARBA" id="ARBA00030602"/>
    </source>
</evidence>
<dbReference type="GeneID" id="42299841"/>
<dbReference type="Proteomes" id="UP000326170">
    <property type="component" value="Chromosome"/>
</dbReference>
<dbReference type="PANTHER" id="PTHR31544:SF2">
    <property type="entry name" value="AIG2-LIKE PROTEIN D"/>
    <property type="match status" value="1"/>
</dbReference>
<dbReference type="CDD" id="cd06661">
    <property type="entry name" value="GGCT_like"/>
    <property type="match status" value="1"/>
</dbReference>
<dbReference type="InterPro" id="IPR013024">
    <property type="entry name" value="GGCT-like"/>
</dbReference>
<gene>
    <name evidence="4" type="ORF">GCU68_02290</name>
</gene>